<dbReference type="Gene3D" id="3.40.50.1820">
    <property type="entry name" value="alpha/beta hydrolase"/>
    <property type="match status" value="1"/>
</dbReference>
<evidence type="ECO:0000256" key="2">
    <source>
        <dbReference type="ARBA" id="ARBA00022801"/>
    </source>
</evidence>
<dbReference type="InterPro" id="IPR013094">
    <property type="entry name" value="AB_hydrolase_3"/>
</dbReference>
<organism evidence="4 5">
    <name type="scientific">Zymobacter palmae</name>
    <dbReference type="NCBI Taxonomy" id="33074"/>
    <lineage>
        <taxon>Bacteria</taxon>
        <taxon>Pseudomonadati</taxon>
        <taxon>Pseudomonadota</taxon>
        <taxon>Gammaproteobacteria</taxon>
        <taxon>Oceanospirillales</taxon>
        <taxon>Halomonadaceae</taxon>
        <taxon>Zymobacter group</taxon>
        <taxon>Zymobacter</taxon>
    </lineage>
</organism>
<dbReference type="InterPro" id="IPR029058">
    <property type="entry name" value="AB_hydrolase_fold"/>
</dbReference>
<protein>
    <submittedName>
        <fullName evidence="4">Esterase/lipase</fullName>
    </submittedName>
</protein>
<keyword evidence="2" id="KW-0378">Hydrolase</keyword>
<feature type="domain" description="Alpha/beta hydrolase fold-3" evidence="3">
    <location>
        <begin position="84"/>
        <end position="290"/>
    </location>
</feature>
<accession>A0A348HCX9</accession>
<dbReference type="InterPro" id="IPR050300">
    <property type="entry name" value="GDXG_lipolytic_enzyme"/>
</dbReference>
<dbReference type="KEGG" id="zpl:ZBT109_0705"/>
<sequence>MMTLSQGVEPHVLAFLERLNNSGAAPLESLTPEEARQVLEELQQQSSIDNGVTQQRQVIDVDGREVPLYIVTPAHASVALPVFMFFHGGGWVLGDYPTHQRLIRDLVTLSGAACVFVDYSRSPEARFPVAIEQAYSATCWVAASGDMLGLDTSRISVVGNSAGGNMATVVCMMAKARGGPKISSQLLLWPVTDARFDTHSYQEWENGYFLTRGMMEWFWNNYLDGHDQRRLHLVSPLQATREQLSGLPPALIQTAEFDVLRDEGEAYARALALAGVEVSCVRYNGLIHDFGLLNPLAKVPAVRSALRQAASELRYRLSC</sequence>
<proteinExistence type="inferred from homology"/>
<dbReference type="STRING" id="1123510.GCA_000620025_02023"/>
<dbReference type="AlphaFoldDB" id="A0A348HCX9"/>
<dbReference type="GO" id="GO:0016787">
    <property type="term" value="F:hydrolase activity"/>
    <property type="evidence" value="ECO:0007669"/>
    <property type="project" value="UniProtKB-KW"/>
</dbReference>
<comment type="similarity">
    <text evidence="1">Belongs to the 'GDXG' lipolytic enzyme family.</text>
</comment>
<dbReference type="EMBL" id="AP018933">
    <property type="protein sequence ID" value="BBG29481.1"/>
    <property type="molecule type" value="Genomic_DNA"/>
</dbReference>
<keyword evidence="5" id="KW-1185">Reference proteome</keyword>
<dbReference type="PANTHER" id="PTHR48081:SF8">
    <property type="entry name" value="ALPHA_BETA HYDROLASE FOLD-3 DOMAIN-CONTAINING PROTEIN-RELATED"/>
    <property type="match status" value="1"/>
</dbReference>
<dbReference type="SUPFAM" id="SSF53474">
    <property type="entry name" value="alpha/beta-Hydrolases"/>
    <property type="match status" value="1"/>
</dbReference>
<dbReference type="PANTHER" id="PTHR48081">
    <property type="entry name" value="AB HYDROLASE SUPERFAMILY PROTEIN C4A8.06C"/>
    <property type="match status" value="1"/>
</dbReference>
<evidence type="ECO:0000313" key="5">
    <source>
        <dbReference type="Proteomes" id="UP000267342"/>
    </source>
</evidence>
<dbReference type="OrthoDB" id="5729797at2"/>
<evidence type="ECO:0000256" key="1">
    <source>
        <dbReference type="ARBA" id="ARBA00010515"/>
    </source>
</evidence>
<dbReference type="PROSITE" id="PS01173">
    <property type="entry name" value="LIPASE_GDXG_HIS"/>
    <property type="match status" value="1"/>
</dbReference>
<name>A0A348HCX9_9GAMM</name>
<reference evidence="4 5" key="1">
    <citation type="submission" date="2018-09" db="EMBL/GenBank/DDBJ databases">
        <title>Zymobacter palmae IAM14233 (=T109) whole genome analysis.</title>
        <authorList>
            <person name="Yanase H."/>
        </authorList>
    </citation>
    <scope>NUCLEOTIDE SEQUENCE [LARGE SCALE GENOMIC DNA]</scope>
    <source>
        <strain evidence="4 5">IAM14233</strain>
    </source>
</reference>
<dbReference type="Proteomes" id="UP000267342">
    <property type="component" value="Chromosome"/>
</dbReference>
<dbReference type="InterPro" id="IPR002168">
    <property type="entry name" value="Lipase_GDXG_HIS_AS"/>
</dbReference>
<evidence type="ECO:0000313" key="4">
    <source>
        <dbReference type="EMBL" id="BBG29481.1"/>
    </source>
</evidence>
<gene>
    <name evidence="4" type="ORF">ZBT109_0705</name>
</gene>
<dbReference type="Pfam" id="PF07859">
    <property type="entry name" value="Abhydrolase_3"/>
    <property type="match status" value="1"/>
</dbReference>
<evidence type="ECO:0000259" key="3">
    <source>
        <dbReference type="Pfam" id="PF07859"/>
    </source>
</evidence>
<dbReference type="RefSeq" id="WP_027705127.1">
    <property type="nucleotide sequence ID" value="NZ_AP018933.1"/>
</dbReference>